<keyword evidence="8" id="KW-0732">Signal</keyword>
<dbReference type="GO" id="GO:0045494">
    <property type="term" value="P:photoreceptor cell maintenance"/>
    <property type="evidence" value="ECO:0007669"/>
    <property type="project" value="TreeGrafter"/>
</dbReference>
<evidence type="ECO:0000256" key="6">
    <source>
        <dbReference type="ARBA" id="ARBA00023180"/>
    </source>
</evidence>
<evidence type="ECO:0000313" key="10">
    <source>
        <dbReference type="RefSeq" id="XP_028362455.1"/>
    </source>
</evidence>
<feature type="transmembrane region" description="Helical" evidence="7">
    <location>
        <begin position="157"/>
        <end position="179"/>
    </location>
</feature>
<dbReference type="Proteomes" id="UP000504628">
    <property type="component" value="Chromosome 1"/>
</dbReference>
<dbReference type="Pfam" id="PF05478">
    <property type="entry name" value="Prominin"/>
    <property type="match status" value="1"/>
</dbReference>
<feature type="transmembrane region" description="Helical" evidence="7">
    <location>
        <begin position="107"/>
        <end position="136"/>
    </location>
</feature>
<dbReference type="GO" id="GO:0060219">
    <property type="term" value="P:camera-type eye photoreceptor cell differentiation"/>
    <property type="evidence" value="ECO:0007669"/>
    <property type="project" value="TreeGrafter"/>
</dbReference>
<comment type="similarity">
    <text evidence="2">Belongs to the prominin family.</text>
</comment>
<evidence type="ECO:0000256" key="8">
    <source>
        <dbReference type="SAM" id="SignalP"/>
    </source>
</evidence>
<dbReference type="InterPro" id="IPR008795">
    <property type="entry name" value="Prominin"/>
</dbReference>
<dbReference type="RefSeq" id="XP_028362455.1">
    <property type="nucleotide sequence ID" value="XM_028506654.2"/>
</dbReference>
<dbReference type="GO" id="GO:0015485">
    <property type="term" value="F:cholesterol binding"/>
    <property type="evidence" value="ECO:0007669"/>
    <property type="project" value="TreeGrafter"/>
</dbReference>
<dbReference type="GO" id="GO:0005929">
    <property type="term" value="C:cilium"/>
    <property type="evidence" value="ECO:0007669"/>
    <property type="project" value="TreeGrafter"/>
</dbReference>
<evidence type="ECO:0000256" key="4">
    <source>
        <dbReference type="ARBA" id="ARBA00022989"/>
    </source>
</evidence>
<evidence type="ECO:0000256" key="5">
    <source>
        <dbReference type="ARBA" id="ARBA00023136"/>
    </source>
</evidence>
<organism evidence="9 10">
    <name type="scientific">Phyllostomus discolor</name>
    <name type="common">pale spear-nosed bat</name>
    <dbReference type="NCBI Taxonomy" id="89673"/>
    <lineage>
        <taxon>Eukaryota</taxon>
        <taxon>Metazoa</taxon>
        <taxon>Chordata</taxon>
        <taxon>Craniata</taxon>
        <taxon>Vertebrata</taxon>
        <taxon>Euteleostomi</taxon>
        <taxon>Mammalia</taxon>
        <taxon>Eutheria</taxon>
        <taxon>Laurasiatheria</taxon>
        <taxon>Chiroptera</taxon>
        <taxon>Yangochiroptera</taxon>
        <taxon>Phyllostomidae</taxon>
        <taxon>Phyllostominae</taxon>
        <taxon>Phyllostomus</taxon>
    </lineage>
</organism>
<feature type="transmembrane region" description="Helical" evidence="7">
    <location>
        <begin position="481"/>
        <end position="507"/>
    </location>
</feature>
<keyword evidence="4 7" id="KW-1133">Transmembrane helix</keyword>
<gene>
    <name evidence="10" type="primary">PROM1</name>
</gene>
<keyword evidence="9" id="KW-1185">Reference proteome</keyword>
<dbReference type="FunCoup" id="A0A6J2LA46">
    <property type="interactions" value="574"/>
</dbReference>
<evidence type="ECO:0000256" key="1">
    <source>
        <dbReference type="ARBA" id="ARBA00004475"/>
    </source>
</evidence>
<feature type="signal peptide" evidence="8">
    <location>
        <begin position="1"/>
        <end position="19"/>
    </location>
</feature>
<name>A0A6J2LA46_9CHIR</name>
<feature type="transmembrane region" description="Helical" evidence="7">
    <location>
        <begin position="435"/>
        <end position="460"/>
    </location>
</feature>
<evidence type="ECO:0000313" key="9">
    <source>
        <dbReference type="Proteomes" id="UP000504628"/>
    </source>
</evidence>
<dbReference type="InParanoid" id="A0A6J2LA46"/>
<sequence>MTLTLRVLLLLGLCWNTISEGPPSSPKSPAGLEFQLPSTNYETKDSYTPGPIGVLFQMVHVFLHVVQPNAFPEDILRKIIQKKFDLSTDYEKPESVVLTLKVVHYEMGIIVCATLGLLFVVLMPVVGLCFGLCRCCNRCGGEMHQRQKRNGAFLRKCYAVSLLVTCVVISLGIISGFVANEHLRAQILQTRKLAGSNFRDLRTLLNETPSQISYVLGQYTTAKEKAFSDLDNIKSLLGGGIQEQLRPKAIPVLDDIKAMAAAIKETREALLNVNKTLGELKKSTARLSTSLQDVKTNLEQSLNDPGCSVQPERATCDDVRTTLNQLDDNTNLGQLPSLDKQIDNITHVLQTDLSSLVQEGYKSFNDIPESVQNQTVDVVSGIKSTLNSIGSHIENVKEQISIQNKLTGFSDQIDDVETYVHRTLPALEEYNSYRWLGGLVACSVLTLIVTFYYLGLLCGLCGYDRNATPTRRGCVSNTGGVFLMVGVGISFLFCWILMIIVVLSFVVGGNVEKLVCEPYQSKKLFQILDTPYLINEEWKYYLSGMVLNKPDINLTFEQVYSDCKDNKGVYTALKLENIYNISDCLDTQQFTQNVSSDFENMEVNIDNIVLLDAAGKKNLQDFISSGVDRIDYGAYLAETAKTPTKVNLLTFAHGLEEKANQLPQGSLKRSLASNAQTVRMIYHGQVVPLESPMKTLHQSIQDLQHQSSGLGVKVHSIISSLDAAQNFIANSLSSVIVQETKKYGNMIIGYFEYYLQWVKISIMEKVAACKPVATALDSVVSVFLCGYIIDPMNLFWFGIGKATLFLLPALIFAVKLAKYYRRMDSEDVYDDVETIPMKNMQTGNIGFHRHQTTQNL</sequence>
<protein>
    <submittedName>
        <fullName evidence="10">Prominin-1 isoform X1</fullName>
    </submittedName>
</protein>
<comment type="subcellular location">
    <subcellularLocation>
        <location evidence="1">Cell projection</location>
        <location evidence="1">Microvillus membrane</location>
        <topology evidence="1">Multi-pass membrane protein</topology>
    </subcellularLocation>
</comment>
<feature type="chain" id="PRO_5026782044" evidence="8">
    <location>
        <begin position="20"/>
        <end position="856"/>
    </location>
</feature>
<proteinExistence type="inferred from homology"/>
<feature type="transmembrane region" description="Helical" evidence="7">
    <location>
        <begin position="794"/>
        <end position="814"/>
    </location>
</feature>
<dbReference type="OrthoDB" id="6229420at2759"/>
<dbReference type="GO" id="GO:0071914">
    <property type="term" value="C:prominosome"/>
    <property type="evidence" value="ECO:0007669"/>
    <property type="project" value="TreeGrafter"/>
</dbReference>
<accession>A0A6J2LA46</accession>
<keyword evidence="3 7" id="KW-0812">Transmembrane</keyword>
<dbReference type="PANTHER" id="PTHR22730:SF3">
    <property type="entry name" value="PROMININ-1"/>
    <property type="match status" value="1"/>
</dbReference>
<dbReference type="GO" id="GO:0016324">
    <property type="term" value="C:apical plasma membrane"/>
    <property type="evidence" value="ECO:0007669"/>
    <property type="project" value="TreeGrafter"/>
</dbReference>
<dbReference type="CTD" id="8842"/>
<keyword evidence="5 7" id="KW-0472">Membrane</keyword>
<dbReference type="AlphaFoldDB" id="A0A6J2LA46"/>
<dbReference type="Gene3D" id="1.20.120.20">
    <property type="entry name" value="Apolipoprotein"/>
    <property type="match status" value="1"/>
</dbReference>
<evidence type="ECO:0000256" key="2">
    <source>
        <dbReference type="ARBA" id="ARBA00006058"/>
    </source>
</evidence>
<dbReference type="GeneID" id="114492394"/>
<evidence type="ECO:0000256" key="7">
    <source>
        <dbReference type="SAM" id="Phobius"/>
    </source>
</evidence>
<dbReference type="GO" id="GO:0009986">
    <property type="term" value="C:cell surface"/>
    <property type="evidence" value="ECO:0007669"/>
    <property type="project" value="TreeGrafter"/>
</dbReference>
<keyword evidence="6" id="KW-0325">Glycoprotein</keyword>
<reference evidence="10" key="1">
    <citation type="submission" date="2025-08" db="UniProtKB">
        <authorList>
            <consortium name="RefSeq"/>
        </authorList>
    </citation>
    <scope>IDENTIFICATION</scope>
    <source>
        <tissue evidence="10">Muscle</tissue>
    </source>
</reference>
<dbReference type="GO" id="GO:0031528">
    <property type="term" value="C:microvillus membrane"/>
    <property type="evidence" value="ECO:0007669"/>
    <property type="project" value="UniProtKB-SubCell"/>
</dbReference>
<evidence type="ECO:0000256" key="3">
    <source>
        <dbReference type="ARBA" id="ARBA00022692"/>
    </source>
</evidence>
<dbReference type="PANTHER" id="PTHR22730">
    <property type="entry name" value="PROMININ PROM PROTEIN"/>
    <property type="match status" value="1"/>
</dbReference>